<accession>A0A370DHU4</accession>
<dbReference type="Proteomes" id="UP000254266">
    <property type="component" value="Unassembled WGS sequence"/>
</dbReference>
<dbReference type="InterPro" id="IPR027417">
    <property type="entry name" value="P-loop_NTPase"/>
</dbReference>
<dbReference type="Gene3D" id="3.40.50.300">
    <property type="entry name" value="P-loop containing nucleotide triphosphate hydrolases"/>
    <property type="match status" value="1"/>
</dbReference>
<comment type="caution">
    <text evidence="3">The sequence shown here is derived from an EMBL/GenBank/DDBJ whole genome shotgun (WGS) entry which is preliminary data.</text>
</comment>
<protein>
    <submittedName>
        <fullName evidence="3">Cell division protein ZapE</fullName>
    </submittedName>
</protein>
<evidence type="ECO:0000313" key="4">
    <source>
        <dbReference type="Proteomes" id="UP000254266"/>
    </source>
</evidence>
<evidence type="ECO:0000256" key="2">
    <source>
        <dbReference type="ARBA" id="ARBA00022840"/>
    </source>
</evidence>
<keyword evidence="3" id="KW-0131">Cell cycle</keyword>
<keyword evidence="3" id="KW-0132">Cell division</keyword>
<dbReference type="GO" id="GO:0005524">
    <property type="term" value="F:ATP binding"/>
    <property type="evidence" value="ECO:0007669"/>
    <property type="project" value="UniProtKB-KW"/>
</dbReference>
<dbReference type="AlphaFoldDB" id="A0A370DHU4"/>
<organism evidence="3 4">
    <name type="scientific">endosymbiont of Galathealinum brachiosum</name>
    <dbReference type="NCBI Taxonomy" id="2200906"/>
    <lineage>
        <taxon>Bacteria</taxon>
        <taxon>Pseudomonadati</taxon>
        <taxon>Pseudomonadota</taxon>
        <taxon>Gammaproteobacteria</taxon>
        <taxon>sulfur-oxidizing symbionts</taxon>
    </lineage>
</organism>
<dbReference type="SUPFAM" id="SSF52540">
    <property type="entry name" value="P-loop containing nucleoside triphosphate hydrolases"/>
    <property type="match status" value="1"/>
</dbReference>
<dbReference type="GO" id="GO:0032153">
    <property type="term" value="C:cell division site"/>
    <property type="evidence" value="ECO:0007669"/>
    <property type="project" value="TreeGrafter"/>
</dbReference>
<dbReference type="GO" id="GO:0051301">
    <property type="term" value="P:cell division"/>
    <property type="evidence" value="ECO:0007669"/>
    <property type="project" value="UniProtKB-KW"/>
</dbReference>
<keyword evidence="2" id="KW-0067">ATP-binding</keyword>
<name>A0A370DHU4_9GAMM</name>
<evidence type="ECO:0000313" key="3">
    <source>
        <dbReference type="EMBL" id="RDH83887.1"/>
    </source>
</evidence>
<gene>
    <name evidence="3" type="ORF">DIZ80_07055</name>
</gene>
<dbReference type="PANTHER" id="PTHR12169">
    <property type="entry name" value="ATPASE N2B"/>
    <property type="match status" value="1"/>
</dbReference>
<keyword evidence="1" id="KW-0547">Nucleotide-binding</keyword>
<evidence type="ECO:0000256" key="1">
    <source>
        <dbReference type="ARBA" id="ARBA00022741"/>
    </source>
</evidence>
<dbReference type="GO" id="GO:0005737">
    <property type="term" value="C:cytoplasm"/>
    <property type="evidence" value="ECO:0007669"/>
    <property type="project" value="TreeGrafter"/>
</dbReference>
<dbReference type="PANTHER" id="PTHR12169:SF6">
    <property type="entry name" value="AFG1-LIKE ATPASE"/>
    <property type="match status" value="1"/>
</dbReference>
<dbReference type="GO" id="GO:0016887">
    <property type="term" value="F:ATP hydrolysis activity"/>
    <property type="evidence" value="ECO:0007669"/>
    <property type="project" value="InterPro"/>
</dbReference>
<dbReference type="NCBIfam" id="NF040713">
    <property type="entry name" value="ZapE"/>
    <property type="match status" value="1"/>
</dbReference>
<proteinExistence type="predicted"/>
<reference evidence="3 4" key="1">
    <citation type="journal article" date="2018" name="ISME J.">
        <title>Endosymbiont genomes yield clues of tubeworm success.</title>
        <authorList>
            <person name="Li Y."/>
            <person name="Liles M.R."/>
            <person name="Halanych K.M."/>
        </authorList>
    </citation>
    <scope>NUCLEOTIDE SEQUENCE [LARGE SCALE GENOMIC DNA]</scope>
    <source>
        <strain evidence="3">A1464</strain>
    </source>
</reference>
<keyword evidence="4" id="KW-1185">Reference proteome</keyword>
<sequence length="369" mass="43754">MPIIDEYNKQLQQKSYQHDPEQLKAVEHLSQLQLTLINHLQRKQTFTHKIKSFLKIPTESLQGCYIWGDVGRGKTWLMDMFFDSFDIHSPIGKRKIRLHFHHFMQAIHDQLSLIGEQKQPLRFIARSFAKRYQLLCLDEFHVSDITDAMLLYGLLENLLEEDVVLVITSNQIPDNLYKNGLQRERFLPAIELIKNHCQIVELNGDTDHRLRLLEKADTWQILTESSDQILESRFLELITCPAQRNYKIHINYRIIESILYTDKIIWFDFHVLCGNKRGSADYIEIARQFHTVFVSNIPRMNDNQNDKAKRFINMIDEFYDRNVNLLSSADGRPEDLYSGKQLAFEFKRTTSRLQEMRSHEYMQRPHKIS</sequence>
<dbReference type="EMBL" id="QFXC01000008">
    <property type="protein sequence ID" value="RDH83887.1"/>
    <property type="molecule type" value="Genomic_DNA"/>
</dbReference>
<dbReference type="Pfam" id="PF03969">
    <property type="entry name" value="AFG1_ATPase"/>
    <property type="match status" value="1"/>
</dbReference>
<dbReference type="InterPro" id="IPR005654">
    <property type="entry name" value="ATPase_AFG1-like"/>
</dbReference>